<evidence type="ECO:0000313" key="3">
    <source>
        <dbReference type="Proteomes" id="UP000694408"/>
    </source>
</evidence>
<proteinExistence type="predicted"/>
<organism evidence="2 3">
    <name type="scientific">Junco hyemalis</name>
    <name type="common">Dark-eyed junco</name>
    <dbReference type="NCBI Taxonomy" id="40217"/>
    <lineage>
        <taxon>Eukaryota</taxon>
        <taxon>Metazoa</taxon>
        <taxon>Chordata</taxon>
        <taxon>Craniata</taxon>
        <taxon>Vertebrata</taxon>
        <taxon>Euteleostomi</taxon>
        <taxon>Archelosauria</taxon>
        <taxon>Archosauria</taxon>
        <taxon>Dinosauria</taxon>
        <taxon>Saurischia</taxon>
        <taxon>Theropoda</taxon>
        <taxon>Coelurosauria</taxon>
        <taxon>Aves</taxon>
        <taxon>Neognathae</taxon>
        <taxon>Neoaves</taxon>
        <taxon>Telluraves</taxon>
        <taxon>Australaves</taxon>
        <taxon>Passeriformes</taxon>
        <taxon>Passerellidae</taxon>
        <taxon>Junco</taxon>
    </lineage>
</organism>
<dbReference type="AlphaFoldDB" id="A0A8C5J1N7"/>
<sequence length="111" mass="12408">MRCGSLTQRSRTLSWSLLSRRCFSEALHTGCGEGEEEAADRELNEDEPDDSKDIRLTLMEEVLLLGLKDKEVSLWAVLWASWPGAKSRKGNQEGRDERLLCVPAQGSGESK</sequence>
<reference evidence="2" key="2">
    <citation type="submission" date="2025-09" db="UniProtKB">
        <authorList>
            <consortium name="Ensembl"/>
        </authorList>
    </citation>
    <scope>IDENTIFICATION</scope>
</reference>
<feature type="compositionally biased region" description="Basic and acidic residues" evidence="1">
    <location>
        <begin position="90"/>
        <end position="99"/>
    </location>
</feature>
<evidence type="ECO:0000256" key="1">
    <source>
        <dbReference type="SAM" id="MobiDB-lite"/>
    </source>
</evidence>
<dbReference type="Ensembl" id="ENSJHYT00000015210.1">
    <property type="protein sequence ID" value="ENSJHYP00000012578.1"/>
    <property type="gene ID" value="ENSJHYG00000009794.1"/>
</dbReference>
<dbReference type="Proteomes" id="UP000694408">
    <property type="component" value="Unplaced"/>
</dbReference>
<name>A0A8C5J1N7_JUNHY</name>
<protein>
    <submittedName>
        <fullName evidence="2">Uncharacterized protein</fullName>
    </submittedName>
</protein>
<feature type="region of interest" description="Disordered" evidence="1">
    <location>
        <begin position="85"/>
        <end position="111"/>
    </location>
</feature>
<keyword evidence="3" id="KW-1185">Reference proteome</keyword>
<evidence type="ECO:0000313" key="2">
    <source>
        <dbReference type="Ensembl" id="ENSJHYP00000012578.1"/>
    </source>
</evidence>
<accession>A0A8C5J1N7</accession>
<reference evidence="2" key="1">
    <citation type="submission" date="2025-08" db="UniProtKB">
        <authorList>
            <consortium name="Ensembl"/>
        </authorList>
    </citation>
    <scope>IDENTIFICATION</scope>
</reference>